<protein>
    <submittedName>
        <fullName evidence="1">Uncharacterized protein</fullName>
    </submittedName>
</protein>
<proteinExistence type="predicted"/>
<evidence type="ECO:0000313" key="2">
    <source>
        <dbReference type="Proteomes" id="UP001234178"/>
    </source>
</evidence>
<dbReference type="Proteomes" id="UP001234178">
    <property type="component" value="Unassembled WGS sequence"/>
</dbReference>
<comment type="caution">
    <text evidence="1">The sequence shown here is derived from an EMBL/GenBank/DDBJ whole genome shotgun (WGS) entry which is preliminary data.</text>
</comment>
<keyword evidence="2" id="KW-1185">Reference proteome</keyword>
<accession>A0ABR0A478</accession>
<dbReference type="EMBL" id="JAOYFB010000036">
    <property type="protein sequence ID" value="KAK4019799.1"/>
    <property type="molecule type" value="Genomic_DNA"/>
</dbReference>
<reference evidence="1 2" key="1">
    <citation type="journal article" date="2023" name="Nucleic Acids Res.">
        <title>The hologenome of Daphnia magna reveals possible DNA methylation and microbiome-mediated evolution of the host genome.</title>
        <authorList>
            <person name="Chaturvedi A."/>
            <person name="Li X."/>
            <person name="Dhandapani V."/>
            <person name="Marshall H."/>
            <person name="Kissane S."/>
            <person name="Cuenca-Cambronero M."/>
            <person name="Asole G."/>
            <person name="Calvet F."/>
            <person name="Ruiz-Romero M."/>
            <person name="Marangio P."/>
            <person name="Guigo R."/>
            <person name="Rago D."/>
            <person name="Mirbahai L."/>
            <person name="Eastwood N."/>
            <person name="Colbourne J.K."/>
            <person name="Zhou J."/>
            <person name="Mallon E."/>
            <person name="Orsini L."/>
        </authorList>
    </citation>
    <scope>NUCLEOTIDE SEQUENCE [LARGE SCALE GENOMIC DNA]</scope>
    <source>
        <strain evidence="1">LRV0_1</strain>
    </source>
</reference>
<organism evidence="1 2">
    <name type="scientific">Daphnia magna</name>
    <dbReference type="NCBI Taxonomy" id="35525"/>
    <lineage>
        <taxon>Eukaryota</taxon>
        <taxon>Metazoa</taxon>
        <taxon>Ecdysozoa</taxon>
        <taxon>Arthropoda</taxon>
        <taxon>Crustacea</taxon>
        <taxon>Branchiopoda</taxon>
        <taxon>Diplostraca</taxon>
        <taxon>Cladocera</taxon>
        <taxon>Anomopoda</taxon>
        <taxon>Daphniidae</taxon>
        <taxon>Daphnia</taxon>
    </lineage>
</organism>
<evidence type="ECO:0000313" key="1">
    <source>
        <dbReference type="EMBL" id="KAK4019799.1"/>
    </source>
</evidence>
<gene>
    <name evidence="1" type="ORF">OUZ56_001806</name>
</gene>
<sequence length="81" mass="9155">MERYVIGVIVFTLPCITFLHFSPKQSEVQQNELFHTSDSSPFRKAAGDWQRTAKGDGSISYFRLMDVLKRLTSVGARASTE</sequence>
<name>A0ABR0A478_9CRUS</name>